<dbReference type="Pfam" id="PF02634">
    <property type="entry name" value="FdhD-NarQ"/>
    <property type="match status" value="1"/>
</dbReference>
<dbReference type="GO" id="GO:0016783">
    <property type="term" value="F:sulfurtransferase activity"/>
    <property type="evidence" value="ECO:0007669"/>
    <property type="project" value="InterPro"/>
</dbReference>
<dbReference type="OrthoDB" id="3197277at2"/>
<dbReference type="RefSeq" id="WP_092063635.1">
    <property type="nucleotide sequence ID" value="NZ_FNIN01000002.1"/>
</dbReference>
<evidence type="ECO:0000313" key="4">
    <source>
        <dbReference type="Proteomes" id="UP000199602"/>
    </source>
</evidence>
<gene>
    <name evidence="3" type="ORF">SAMN04488516_102278</name>
</gene>
<reference evidence="3 4" key="1">
    <citation type="submission" date="2016-10" db="EMBL/GenBank/DDBJ databases">
        <authorList>
            <person name="de Groot N.N."/>
        </authorList>
    </citation>
    <scope>NUCLEOTIDE SEQUENCE [LARGE SCALE GENOMIC DNA]</scope>
    <source>
        <strain evidence="3 4">DSM 15269</strain>
    </source>
</reference>
<evidence type="ECO:0000256" key="1">
    <source>
        <dbReference type="ARBA" id="ARBA00022490"/>
    </source>
</evidence>
<dbReference type="InterPro" id="IPR016193">
    <property type="entry name" value="Cytidine_deaminase-like"/>
</dbReference>
<dbReference type="AlphaFoldDB" id="A0A1H0BSU1"/>
<dbReference type="GO" id="GO:0006777">
    <property type="term" value="P:Mo-molybdopterin cofactor biosynthetic process"/>
    <property type="evidence" value="ECO:0007669"/>
    <property type="project" value="UniProtKB-KW"/>
</dbReference>
<dbReference type="SUPFAM" id="SSF53927">
    <property type="entry name" value="Cytidine deaminase-like"/>
    <property type="match status" value="1"/>
</dbReference>
<dbReference type="EMBL" id="FNIN01000002">
    <property type="protein sequence ID" value="SDN48714.1"/>
    <property type="molecule type" value="Genomic_DNA"/>
</dbReference>
<sequence length="235" mass="27156">MLVKCKVSKFFKDRRVDFFDTIAVEERVDIFFKSIVHSLWTIPYNLSSLVLGYAKLELLPEGGNPVIIKREENRFWIENCISDNYKRIKERKYDFKIDVLKLLEINGSFIKKISSNWEQTGCFHRVVFWSIRKRAFVIEVEDVGRHNCLDRMVGLALKNEINLQEGILLVSARLTRSFLKKVVKAGVRFVMSRSAITSAALTLAEREKITLVGFARENRLSVFTDIGERVTSASV</sequence>
<accession>A0A1H0BSU1</accession>
<dbReference type="InterPro" id="IPR003786">
    <property type="entry name" value="FdhD"/>
</dbReference>
<evidence type="ECO:0000256" key="2">
    <source>
        <dbReference type="ARBA" id="ARBA00023150"/>
    </source>
</evidence>
<organism evidence="3 4">
    <name type="scientific">Desulfonauticus submarinus</name>
    <dbReference type="NCBI Taxonomy" id="206665"/>
    <lineage>
        <taxon>Bacteria</taxon>
        <taxon>Pseudomonadati</taxon>
        <taxon>Thermodesulfobacteriota</taxon>
        <taxon>Desulfovibrionia</taxon>
        <taxon>Desulfovibrionales</taxon>
        <taxon>Desulfonauticaceae</taxon>
        <taxon>Desulfonauticus</taxon>
    </lineage>
</organism>
<keyword evidence="2" id="KW-0501">Molybdenum cofactor biosynthesis</keyword>
<protein>
    <submittedName>
        <fullName evidence="3">FdhD protein</fullName>
    </submittedName>
</protein>
<dbReference type="Gene3D" id="3.40.140.10">
    <property type="entry name" value="Cytidine Deaminase, domain 2"/>
    <property type="match status" value="1"/>
</dbReference>
<name>A0A1H0BSU1_9BACT</name>
<dbReference type="STRING" id="206665.SAMN04488516_102278"/>
<keyword evidence="4" id="KW-1185">Reference proteome</keyword>
<keyword evidence="1" id="KW-0963">Cytoplasm</keyword>
<dbReference type="PANTHER" id="PTHR30592:SF1">
    <property type="entry name" value="SULFUR CARRIER PROTEIN FDHD"/>
    <property type="match status" value="1"/>
</dbReference>
<evidence type="ECO:0000313" key="3">
    <source>
        <dbReference type="EMBL" id="SDN48714.1"/>
    </source>
</evidence>
<dbReference type="PANTHER" id="PTHR30592">
    <property type="entry name" value="FORMATE DEHYDROGENASE"/>
    <property type="match status" value="1"/>
</dbReference>
<proteinExistence type="predicted"/>
<dbReference type="Proteomes" id="UP000199602">
    <property type="component" value="Unassembled WGS sequence"/>
</dbReference>